<keyword evidence="2" id="KW-1185">Reference proteome</keyword>
<dbReference type="EMBL" id="CAAGRJ010028402">
    <property type="protein sequence ID" value="VFV40111.1"/>
    <property type="molecule type" value="Genomic_DNA"/>
</dbReference>
<proteinExistence type="predicted"/>
<protein>
    <submittedName>
        <fullName evidence="1">Pol polyprotein contains</fullName>
    </submittedName>
</protein>
<dbReference type="Proteomes" id="UP000386466">
    <property type="component" value="Unassembled WGS sequence"/>
</dbReference>
<organism evidence="1 2">
    <name type="scientific">Lynx pardinus</name>
    <name type="common">Iberian lynx</name>
    <name type="synonym">Felis pardina</name>
    <dbReference type="NCBI Taxonomy" id="191816"/>
    <lineage>
        <taxon>Eukaryota</taxon>
        <taxon>Metazoa</taxon>
        <taxon>Chordata</taxon>
        <taxon>Craniata</taxon>
        <taxon>Vertebrata</taxon>
        <taxon>Euteleostomi</taxon>
        <taxon>Mammalia</taxon>
        <taxon>Eutheria</taxon>
        <taxon>Laurasiatheria</taxon>
        <taxon>Carnivora</taxon>
        <taxon>Feliformia</taxon>
        <taxon>Felidae</taxon>
        <taxon>Felinae</taxon>
        <taxon>Lynx</taxon>
    </lineage>
</organism>
<feature type="non-terminal residue" evidence="1">
    <location>
        <position position="108"/>
    </location>
</feature>
<evidence type="ECO:0000313" key="1">
    <source>
        <dbReference type="EMBL" id="VFV40111.1"/>
    </source>
</evidence>
<name>A0A485P119_LYNPA</name>
<evidence type="ECO:0000313" key="2">
    <source>
        <dbReference type="Proteomes" id="UP000386466"/>
    </source>
</evidence>
<gene>
    <name evidence="1" type="ORF">LYPA_23C016657</name>
</gene>
<reference evidence="1 2" key="1">
    <citation type="submission" date="2019-01" db="EMBL/GenBank/DDBJ databases">
        <authorList>
            <person name="Alioto T."/>
            <person name="Alioto T."/>
        </authorList>
    </citation>
    <scope>NUCLEOTIDE SEQUENCE [LARGE SCALE GENOMIC DNA]</scope>
</reference>
<dbReference type="AlphaFoldDB" id="A0A485P119"/>
<accession>A0A485P119</accession>
<sequence length="108" mass="12137">MVKDADKLAMGQELYVTTRHAIEGVLKQPPDRWISNAHLTHYQSLLLNPTGILFKPPTTLNPATLLPNPDWDPPPPPPHNCQEILAQVHGIRADLRDQPLPNARHTYT</sequence>